<evidence type="ECO:0000313" key="2">
    <source>
        <dbReference type="Proteomes" id="UP000023561"/>
    </source>
</evidence>
<dbReference type="AlphaFoldDB" id="A0A023DKH5"/>
<protein>
    <submittedName>
        <fullName evidence="1">Uncharacterized protein</fullName>
    </submittedName>
</protein>
<sequence>MFFRRDMLACRRRKVIFRKALRAGAGQCEKLKRRDQLSKPNVLHPQKCLHFEGEGYLAEES</sequence>
<organism evidence="1 2">
    <name type="scientific">Parageobacillus caldoxylosilyticus NBRC 107762</name>
    <dbReference type="NCBI Taxonomy" id="1220594"/>
    <lineage>
        <taxon>Bacteria</taxon>
        <taxon>Bacillati</taxon>
        <taxon>Bacillota</taxon>
        <taxon>Bacilli</taxon>
        <taxon>Bacillales</taxon>
        <taxon>Anoxybacillaceae</taxon>
        <taxon>Saccharococcus</taxon>
    </lineage>
</organism>
<reference evidence="1 2" key="1">
    <citation type="submission" date="2014-04" db="EMBL/GenBank/DDBJ databases">
        <title>Whole genome shotgun sequence of Geobacillus caldoxylosilyticus NBRC 107762.</title>
        <authorList>
            <person name="Hosoyama A."/>
            <person name="Hosoyama Y."/>
            <person name="Katano-Makiyama Y."/>
            <person name="Tsuchikane K."/>
            <person name="Ohji S."/>
            <person name="Ichikawa N."/>
            <person name="Yamazoe A."/>
            <person name="Fujita N."/>
        </authorList>
    </citation>
    <scope>NUCLEOTIDE SEQUENCE [LARGE SCALE GENOMIC DNA]</scope>
    <source>
        <strain evidence="1 2">NBRC 107762</strain>
    </source>
</reference>
<gene>
    <name evidence="1" type="ORF">GCA01S_095_00120</name>
</gene>
<proteinExistence type="predicted"/>
<dbReference type="EMBL" id="BAWO01000095">
    <property type="protein sequence ID" value="GAJ41762.1"/>
    <property type="molecule type" value="Genomic_DNA"/>
</dbReference>
<dbReference type="Proteomes" id="UP000023561">
    <property type="component" value="Unassembled WGS sequence"/>
</dbReference>
<evidence type="ECO:0000313" key="1">
    <source>
        <dbReference type="EMBL" id="GAJ41762.1"/>
    </source>
</evidence>
<keyword evidence="2" id="KW-1185">Reference proteome</keyword>
<accession>A0A023DKH5</accession>
<name>A0A023DKH5_9BACL</name>
<comment type="caution">
    <text evidence="1">The sequence shown here is derived from an EMBL/GenBank/DDBJ whole genome shotgun (WGS) entry which is preliminary data.</text>
</comment>